<proteinExistence type="inferred from homology"/>
<dbReference type="GO" id="GO:0005525">
    <property type="term" value="F:GTP binding"/>
    <property type="evidence" value="ECO:0007669"/>
    <property type="project" value="UniProtKB-KW"/>
</dbReference>
<dbReference type="InterPro" id="IPR003495">
    <property type="entry name" value="CobW/HypB/UreG_nucleotide-bd"/>
</dbReference>
<dbReference type="AlphaFoldDB" id="A0A7C2A4K0"/>
<keyword evidence="11" id="KW-1185">Reference proteome</keyword>
<dbReference type="InterPro" id="IPR004392">
    <property type="entry name" value="Hyd_mat_HypB"/>
</dbReference>
<evidence type="ECO:0000256" key="1">
    <source>
        <dbReference type="ARBA" id="ARBA00006211"/>
    </source>
</evidence>
<gene>
    <name evidence="10" type="primary">hypB</name>
    <name evidence="10" type="ORF">ENI35_05860</name>
    <name evidence="9" type="ORF">HS1_000158</name>
</gene>
<keyword evidence="4" id="KW-0547">Nucleotide-binding</keyword>
<dbReference type="NCBIfam" id="TIGR00073">
    <property type="entry name" value="hypB"/>
    <property type="match status" value="1"/>
</dbReference>
<accession>A0A7C2A4K0</accession>
<keyword evidence="2" id="KW-0533">Nickel</keyword>
<dbReference type="CDD" id="cd05390">
    <property type="entry name" value="HypB"/>
    <property type="match status" value="1"/>
</dbReference>
<dbReference type="Gene3D" id="3.40.50.300">
    <property type="entry name" value="P-loop containing nucleotide triphosphate hydrolases"/>
    <property type="match status" value="1"/>
</dbReference>
<dbReference type="GO" id="GO:0008270">
    <property type="term" value="F:zinc ion binding"/>
    <property type="evidence" value="ECO:0007669"/>
    <property type="project" value="TreeGrafter"/>
</dbReference>
<keyword evidence="7" id="KW-0342">GTP-binding</keyword>
<evidence type="ECO:0000313" key="9">
    <source>
        <dbReference type="EMBL" id="AMM39964.1"/>
    </source>
</evidence>
<evidence type="ECO:0000256" key="3">
    <source>
        <dbReference type="ARBA" id="ARBA00022723"/>
    </source>
</evidence>
<dbReference type="Proteomes" id="UP000885738">
    <property type="component" value="Unassembled WGS sequence"/>
</dbReference>
<keyword evidence="6" id="KW-0862">Zinc</keyword>
<dbReference type="Proteomes" id="UP000070560">
    <property type="component" value="Chromosome"/>
</dbReference>
<evidence type="ECO:0000313" key="11">
    <source>
        <dbReference type="Proteomes" id="UP000070560"/>
    </source>
</evidence>
<evidence type="ECO:0000256" key="2">
    <source>
        <dbReference type="ARBA" id="ARBA00022596"/>
    </source>
</evidence>
<dbReference type="SUPFAM" id="SSF52540">
    <property type="entry name" value="P-loop containing nucleoside triphosphate hydrolases"/>
    <property type="match status" value="1"/>
</dbReference>
<dbReference type="OrthoDB" id="9802035at2"/>
<dbReference type="InterPro" id="IPR027417">
    <property type="entry name" value="P-loop_NTPase"/>
</dbReference>
<reference evidence="9 11" key="1">
    <citation type="submission" date="2015-10" db="EMBL/GenBank/DDBJ databases">
        <title>Candidatus Desulfofervidus auxilii, a hydrogenotrophic sulfate-reducing bacterium involved in the thermophilic anaerobic oxidation of methane.</title>
        <authorList>
            <person name="Krukenberg V."/>
            <person name="Richter M."/>
            <person name="Wegener G."/>
        </authorList>
    </citation>
    <scope>NUCLEOTIDE SEQUENCE [LARGE SCALE GENOMIC DNA]</scope>
    <source>
        <strain evidence="9 11">HS1</strain>
    </source>
</reference>
<dbReference type="PANTHER" id="PTHR30134">
    <property type="entry name" value="HYDROGENASE PROTEIN ASSEMBLY PROTEIN, NICKEL CHAPERONE"/>
    <property type="match status" value="1"/>
</dbReference>
<feature type="domain" description="CobW/HypB/UreG nucleotide-binding" evidence="8">
    <location>
        <begin position="32"/>
        <end position="193"/>
    </location>
</feature>
<sequence length="220" mass="24627">MVKIPVVRNILEVNERIALENKALFDKYKVLVINLMGSPGSGKTSLLELTISTLKERLRIGVIEGDIQSTLDAERISHYGVQTVQINTHGACHLDGNMIRDALPSLNLEELDLLIVENVGNLVCPAEFKIGEDYKVMVLSMPEGEDKPLKYPLMFQESSVLLINKIDLAPYLDVSIEGIKEQSLKANPSLNIFPISCKKKQGLEPWFDWILEVTKKKINA</sequence>
<evidence type="ECO:0000256" key="4">
    <source>
        <dbReference type="ARBA" id="ARBA00022741"/>
    </source>
</evidence>
<dbReference type="GO" id="GO:0016151">
    <property type="term" value="F:nickel cation binding"/>
    <property type="evidence" value="ECO:0007669"/>
    <property type="project" value="InterPro"/>
</dbReference>
<evidence type="ECO:0000256" key="5">
    <source>
        <dbReference type="ARBA" id="ARBA00022801"/>
    </source>
</evidence>
<evidence type="ECO:0000259" key="8">
    <source>
        <dbReference type="Pfam" id="PF02492"/>
    </source>
</evidence>
<evidence type="ECO:0000313" key="10">
    <source>
        <dbReference type="EMBL" id="HEC68314.1"/>
    </source>
</evidence>
<dbReference type="PANTHER" id="PTHR30134:SF2">
    <property type="entry name" value="HYDROGENASE MATURATION FACTOR HYPB"/>
    <property type="match status" value="1"/>
</dbReference>
<dbReference type="KEGG" id="daw:HS1_000158"/>
<evidence type="ECO:0000256" key="7">
    <source>
        <dbReference type="ARBA" id="ARBA00023134"/>
    </source>
</evidence>
<keyword evidence="3" id="KW-0479">Metal-binding</keyword>
<protein>
    <submittedName>
        <fullName evidence="9">Hydantoin utilization protein A</fullName>
    </submittedName>
    <submittedName>
        <fullName evidence="10">Hydrogenase accessory protein HypB</fullName>
    </submittedName>
</protein>
<dbReference type="Pfam" id="PF02492">
    <property type="entry name" value="cobW"/>
    <property type="match status" value="1"/>
</dbReference>
<dbReference type="GO" id="GO:0003924">
    <property type="term" value="F:GTPase activity"/>
    <property type="evidence" value="ECO:0007669"/>
    <property type="project" value="InterPro"/>
</dbReference>
<dbReference type="GO" id="GO:0051604">
    <property type="term" value="P:protein maturation"/>
    <property type="evidence" value="ECO:0007669"/>
    <property type="project" value="InterPro"/>
</dbReference>
<name>A0A7C2A4K0_DESA2</name>
<dbReference type="EMBL" id="DRIH01000205">
    <property type="protein sequence ID" value="HEC68314.1"/>
    <property type="molecule type" value="Genomic_DNA"/>
</dbReference>
<comment type="similarity">
    <text evidence="1">Belongs to the SIMIBI class G3E GTPase family. HypB/HupM subfamily.</text>
</comment>
<keyword evidence="5" id="KW-0378">Hydrolase</keyword>
<dbReference type="EMBL" id="CP013015">
    <property type="protein sequence ID" value="AMM39964.1"/>
    <property type="molecule type" value="Genomic_DNA"/>
</dbReference>
<dbReference type="PIRSF" id="PIRSF005624">
    <property type="entry name" value="Ni-bind_GTPase"/>
    <property type="match status" value="1"/>
</dbReference>
<dbReference type="RefSeq" id="WP_066060279.1">
    <property type="nucleotide sequence ID" value="NZ_CP013015.1"/>
</dbReference>
<organism evidence="10">
    <name type="scientific">Desulfofervidus auxilii</name>
    <dbReference type="NCBI Taxonomy" id="1621989"/>
    <lineage>
        <taxon>Bacteria</taxon>
        <taxon>Pseudomonadati</taxon>
        <taxon>Thermodesulfobacteriota</taxon>
        <taxon>Candidatus Desulfofervidia</taxon>
        <taxon>Candidatus Desulfofervidales</taxon>
        <taxon>Candidatus Desulfofervidaceae</taxon>
        <taxon>Candidatus Desulfofervidus</taxon>
    </lineage>
</organism>
<evidence type="ECO:0000256" key="6">
    <source>
        <dbReference type="ARBA" id="ARBA00022833"/>
    </source>
</evidence>
<reference evidence="10" key="2">
    <citation type="journal article" date="2020" name="mSystems">
        <title>Genome- and Community-Level Interaction Insights into Carbon Utilization and Element Cycling Functions of Hydrothermarchaeota in Hydrothermal Sediment.</title>
        <authorList>
            <person name="Zhou Z."/>
            <person name="Liu Y."/>
            <person name="Xu W."/>
            <person name="Pan J."/>
            <person name="Luo Z.H."/>
            <person name="Li M."/>
        </authorList>
    </citation>
    <scope>NUCLEOTIDE SEQUENCE [LARGE SCALE GENOMIC DNA]</scope>
    <source>
        <strain evidence="10">HyVt-389</strain>
    </source>
</reference>